<keyword evidence="1" id="KW-0732">Signal</keyword>
<dbReference type="PANTHER" id="PTHR31157">
    <property type="entry name" value="SCP DOMAIN-CONTAINING PROTEIN"/>
    <property type="match status" value="1"/>
</dbReference>
<dbReference type="Pfam" id="PF00188">
    <property type="entry name" value="CAP"/>
    <property type="match status" value="1"/>
</dbReference>
<sequence>MRIRRLAVPVLAAALALSTQAAPAAALPAFPAFPGLPFPGSSVAGLPTVPATSSASGMQQALLDETNRYRASQGLAPLAPHPTLDGVAQSWSETMAQQRTLRHNPGYRDAYPAAWRQAAENVGMFSREVAARDMLQAWINSPSHRQHLDNPNFTHIGVGWAVSARGEVYATQNFAAF</sequence>
<organism evidence="3 4">
    <name type="scientific">Corynebacterium pollutisoli</name>
    <dbReference type="NCBI Taxonomy" id="1610489"/>
    <lineage>
        <taxon>Bacteria</taxon>
        <taxon>Bacillati</taxon>
        <taxon>Actinomycetota</taxon>
        <taxon>Actinomycetes</taxon>
        <taxon>Mycobacteriales</taxon>
        <taxon>Corynebacteriaceae</taxon>
        <taxon>Corynebacterium</taxon>
    </lineage>
</organism>
<dbReference type="AlphaFoldDB" id="A0A1X7J3T5"/>
<dbReference type="CDD" id="cd05379">
    <property type="entry name" value="CAP_bacterial"/>
    <property type="match status" value="1"/>
</dbReference>
<feature type="chain" id="PRO_5039273985" evidence="1">
    <location>
        <begin position="22"/>
        <end position="177"/>
    </location>
</feature>
<dbReference type="PANTHER" id="PTHR31157:SF1">
    <property type="entry name" value="SCP DOMAIN-CONTAINING PROTEIN"/>
    <property type="match status" value="1"/>
</dbReference>
<dbReference type="STRING" id="1610489.SAMN06295981_1241"/>
<feature type="signal peptide" evidence="1">
    <location>
        <begin position="1"/>
        <end position="21"/>
    </location>
</feature>
<dbReference type="InterPro" id="IPR014044">
    <property type="entry name" value="CAP_dom"/>
</dbReference>
<gene>
    <name evidence="3" type="ORF">SAMN06295981_1241</name>
</gene>
<name>A0A1X7J3T5_9CORY</name>
<evidence type="ECO:0000313" key="4">
    <source>
        <dbReference type="Proteomes" id="UP000193309"/>
    </source>
</evidence>
<evidence type="ECO:0000259" key="2">
    <source>
        <dbReference type="SMART" id="SM00198"/>
    </source>
</evidence>
<dbReference type="EMBL" id="FXAR01000003">
    <property type="protein sequence ID" value="SMG22099.1"/>
    <property type="molecule type" value="Genomic_DNA"/>
</dbReference>
<dbReference type="Gene3D" id="3.40.33.10">
    <property type="entry name" value="CAP"/>
    <property type="match status" value="1"/>
</dbReference>
<dbReference type="SUPFAM" id="SSF55797">
    <property type="entry name" value="PR-1-like"/>
    <property type="match status" value="1"/>
</dbReference>
<proteinExistence type="predicted"/>
<dbReference type="SMART" id="SM00198">
    <property type="entry name" value="SCP"/>
    <property type="match status" value="1"/>
</dbReference>
<reference evidence="4" key="1">
    <citation type="submission" date="2017-04" db="EMBL/GenBank/DDBJ databases">
        <authorList>
            <person name="Varghese N."/>
            <person name="Submissions S."/>
        </authorList>
    </citation>
    <scope>NUCLEOTIDE SEQUENCE [LARGE SCALE GENOMIC DNA]</scope>
    <source>
        <strain evidence="4">VDS</strain>
    </source>
</reference>
<protein>
    <submittedName>
        <fullName evidence="3">Uncharacterized conserved protein YkwD, contains CAP (CSP/antigen 5/PR1) domain</fullName>
    </submittedName>
</protein>
<evidence type="ECO:0000313" key="3">
    <source>
        <dbReference type="EMBL" id="SMG22099.1"/>
    </source>
</evidence>
<dbReference type="Proteomes" id="UP000193309">
    <property type="component" value="Unassembled WGS sequence"/>
</dbReference>
<evidence type="ECO:0000256" key="1">
    <source>
        <dbReference type="SAM" id="SignalP"/>
    </source>
</evidence>
<dbReference type="InterPro" id="IPR035940">
    <property type="entry name" value="CAP_sf"/>
</dbReference>
<keyword evidence="4" id="KW-1185">Reference proteome</keyword>
<dbReference type="OrthoDB" id="68195at2"/>
<feature type="domain" description="SCP" evidence="2">
    <location>
        <begin position="57"/>
        <end position="176"/>
    </location>
</feature>
<dbReference type="RefSeq" id="WP_085549362.1">
    <property type="nucleotide sequence ID" value="NZ_FXAR01000003.1"/>
</dbReference>
<accession>A0A1X7J3T5</accession>